<dbReference type="PROSITE" id="PS51688">
    <property type="entry name" value="ICA"/>
    <property type="match status" value="1"/>
</dbReference>
<gene>
    <name evidence="2" type="ORF">DS843_20600</name>
</gene>
<keyword evidence="3" id="KW-1185">Reference proteome</keyword>
<dbReference type="EMBL" id="QOKW01000018">
    <property type="protein sequence ID" value="KAA0678256.1"/>
    <property type="molecule type" value="Genomic_DNA"/>
</dbReference>
<dbReference type="InterPro" id="IPR030392">
    <property type="entry name" value="S74_ICA"/>
</dbReference>
<evidence type="ECO:0000313" key="2">
    <source>
        <dbReference type="EMBL" id="KAA0678256.1"/>
    </source>
</evidence>
<reference evidence="2 3" key="1">
    <citation type="submission" date="2018-07" db="EMBL/GenBank/DDBJ databases">
        <title>Genome sequence of Azospirillum sp. ATCC 49961.</title>
        <authorList>
            <person name="Sant'Anna F.H."/>
            <person name="Baldani J.I."/>
            <person name="Zilli J.E."/>
            <person name="Reis V.M."/>
            <person name="Hartmann A."/>
            <person name="Cruz L."/>
            <person name="de Souza E.M."/>
            <person name="de Oliveira Pedrosa F."/>
            <person name="Passaglia L.M.P."/>
        </authorList>
    </citation>
    <scope>NUCLEOTIDE SEQUENCE [LARGE SCALE GENOMIC DNA]</scope>
    <source>
        <strain evidence="2 3">ATCC 49961</strain>
    </source>
</reference>
<dbReference type="OrthoDB" id="564699at2"/>
<dbReference type="RefSeq" id="WP_149470721.1">
    <property type="nucleotide sequence ID" value="NZ_QOKW01000018.1"/>
</dbReference>
<protein>
    <submittedName>
        <fullName evidence="2">Tail fiber domain-containing protein</fullName>
    </submittedName>
</protein>
<evidence type="ECO:0000313" key="3">
    <source>
        <dbReference type="Proteomes" id="UP000480854"/>
    </source>
</evidence>
<dbReference type="InterPro" id="IPR044914">
    <property type="entry name" value="Endosialidase_C_dom_sf"/>
</dbReference>
<feature type="domain" description="Peptidase S74" evidence="1">
    <location>
        <begin position="293"/>
        <end position="480"/>
    </location>
</feature>
<dbReference type="Proteomes" id="UP000480854">
    <property type="component" value="Unassembled WGS sequence"/>
</dbReference>
<dbReference type="Gene3D" id="4.10.1090.10">
    <property type="entry name" value="Endosialidase, domain 4"/>
    <property type="match status" value="1"/>
</dbReference>
<evidence type="ECO:0000259" key="1">
    <source>
        <dbReference type="PROSITE" id="PS51688"/>
    </source>
</evidence>
<organism evidence="2 3">
    <name type="scientific">Roseomonas genomospecies 6</name>
    <dbReference type="NCBI Taxonomy" id="214106"/>
    <lineage>
        <taxon>Bacteria</taxon>
        <taxon>Pseudomonadati</taxon>
        <taxon>Pseudomonadota</taxon>
        <taxon>Alphaproteobacteria</taxon>
        <taxon>Acetobacterales</taxon>
        <taxon>Roseomonadaceae</taxon>
        <taxon>Roseomonas</taxon>
    </lineage>
</organism>
<name>A0A9W7KR76_9PROT</name>
<proteinExistence type="predicted"/>
<dbReference type="AlphaFoldDB" id="A0A9W7KR76"/>
<comment type="caution">
    <text evidence="2">The sequence shown here is derived from an EMBL/GenBank/DDBJ whole genome shotgun (WGS) entry which is preliminary data.</text>
</comment>
<sequence>MTQDVRISELPEAATLDGTESVPVVQSGQTRRTRVAALRRSPGIDDRAAATAVTIAADGSVGLGVATPLHRLDVAGTLRIGHGPGDARGYLGGTWAGGAAGWRFALLGSTVWDGNRYLTNQGGAFGSNAVSAVSADADGVALCHALSTGNTERSETAAVFGSYERLRATQTDVRSFVPLRVCAGGNAAGAGGSIEFQVNQFAAFAPMADIKGVLGNAAGTETQGGLILRTRPVGAAGQPLVERLRVDQTGATFANPVTVNGAVVPGADDTHDLGGPALRWDDIYATNAAIQTSDARSKTDVIDSPLGLAFILALRPVRYRFKDVDEPAVTTRRMVEREKTRQITRLREAVRRVDGQLRLVMESETVAEPVLRQEPLFDADGRPLVNADGTARLYTVAETERVEIEEEQRPARRKTHRRPHFGLIAQEVKAVLDRFGTDMGGYIHEPENDRHGLRYDEFIAPLIRAVQELAARIHALEQRTGG</sequence>
<accession>A0A9W7KR76</accession>